<protein>
    <submittedName>
        <fullName evidence="1">Uncharacterized protein</fullName>
    </submittedName>
</protein>
<evidence type="ECO:0000313" key="1">
    <source>
        <dbReference type="EMBL" id="APG04829.1"/>
    </source>
</evidence>
<dbReference type="AlphaFoldDB" id="A0A0G9HD26"/>
<dbReference type="PATRIC" id="fig|1440763.5.peg.1401"/>
<dbReference type="RefSeq" id="WP_046967217.1">
    <property type="nucleotide sequence ID" value="NZ_CP017480.1"/>
</dbReference>
<reference evidence="2" key="1">
    <citation type="submission" date="2016-09" db="EMBL/GenBank/DDBJ databases">
        <authorList>
            <person name="Lysoe E."/>
        </authorList>
    </citation>
    <scope>NUCLEOTIDE SEQUENCE [LARGE SCALE GENOMIC DNA]</scope>
    <source>
        <strain evidence="2">LJ96T</strain>
    </source>
</reference>
<dbReference type="Proteomes" id="UP000182987">
    <property type="component" value="Chromosome"/>
</dbReference>
<proteinExistence type="predicted"/>
<dbReference type="EMBL" id="CP017480">
    <property type="protein sequence ID" value="APG04829.1"/>
    <property type="molecule type" value="Genomic_DNA"/>
</dbReference>
<sequence length="119" mass="12836">MSIPTNVKTRDNVTACARQDCVPLPPFASDKGMNPVLVQLVNDTIGLLDAVRHGDVKHAWGFADRVRTIGWAQGMPALASAAGAFQQSVEKGARSEKEMALAVQAIAYEMQGVVREWAE</sequence>
<dbReference type="KEGG" id="lrz:BJI69_13625"/>
<name>A0A0G9HD26_9GAMM</name>
<organism evidence="1 2">
    <name type="scientific">Luteibacter rhizovicinus DSM 16549</name>
    <dbReference type="NCBI Taxonomy" id="1440763"/>
    <lineage>
        <taxon>Bacteria</taxon>
        <taxon>Pseudomonadati</taxon>
        <taxon>Pseudomonadota</taxon>
        <taxon>Gammaproteobacteria</taxon>
        <taxon>Lysobacterales</taxon>
        <taxon>Rhodanobacteraceae</taxon>
        <taxon>Luteibacter</taxon>
    </lineage>
</organism>
<evidence type="ECO:0000313" key="2">
    <source>
        <dbReference type="Proteomes" id="UP000182987"/>
    </source>
</evidence>
<accession>A0A0G9HD26</accession>
<dbReference type="STRING" id="1440763.BJI69_13625"/>
<keyword evidence="2" id="KW-1185">Reference proteome</keyword>
<gene>
    <name evidence="1" type="ORF">BJI69_13625</name>
</gene>